<sequence>MIEKLRMTSPDLAEANIDKLAELFPTVVTETLDAEGNPQRAIDFDLLRQELTGRIVDGPQERYRLDWPGKRTAAFAANAPIAKTLRPVREESVDFDTTKNLFIEGDNLDALKLLQESYLGKVKVIYIDPPYNTGSDRFVYEDDFAEDAEAFLFRSGQVNEDGERITANSDTSGRFHSDWLSMMYPRLKLAWNLLTPDGAVFISIGDAESAALKLLLDEVFGSKNFVATVIWQKVYSPMNSATQFASVHDYIHVYARNAATWTSNLLPRTEEQNAAYKNPDGDPRGRWKAADATAAAGHATPSQFYELSTPTGNVFTPPPGRAWLYTEPRYRQMIADNRVWFGSDGQGRPAIKRFLTEVKQGRVAQTFWPYDEVGHSQDAKKELLARVQFSNGDTVFDTPKPTMLIRRILALATEPNSDDIVMDFFAGSGTTADAVIQQNAEDGGSRRFILVQLHDHGDGRKRGIPEVARERVRKAGQSISDAAGLHVSTLDVGFRSLHITTTNMVDVRRSPDVLEQSELNLYQGSVKPDRSSEDLLFQVLLDWGLELSLPIVRELVDNRELYSVDDGALIACFAESVSPEAIRAIAERSPLRAVFRDDAFESDAARINAEQIFREVSPSTEVRTI</sequence>
<evidence type="ECO:0000256" key="3">
    <source>
        <dbReference type="ARBA" id="ARBA00022679"/>
    </source>
</evidence>
<keyword evidence="2" id="KW-0489">Methyltransferase</keyword>
<dbReference type="EMBL" id="DYXC01000168">
    <property type="protein sequence ID" value="HJF15939.1"/>
    <property type="molecule type" value="Genomic_DNA"/>
</dbReference>
<dbReference type="PROSITE" id="PS00092">
    <property type="entry name" value="N6_MTASE"/>
    <property type="match status" value="1"/>
</dbReference>
<dbReference type="GO" id="GO:0008170">
    <property type="term" value="F:N-methyltransferase activity"/>
    <property type="evidence" value="ECO:0007669"/>
    <property type="project" value="InterPro"/>
</dbReference>
<dbReference type="Proteomes" id="UP000703315">
    <property type="component" value="Unassembled WGS sequence"/>
</dbReference>
<gene>
    <name evidence="6" type="ORF">K8V32_14315</name>
</gene>
<protein>
    <submittedName>
        <fullName evidence="6">Site-specific DNA-methyltransferase</fullName>
    </submittedName>
</protein>
<dbReference type="SUPFAM" id="SSF53335">
    <property type="entry name" value="S-adenosyl-L-methionine-dependent methyltransferases"/>
    <property type="match status" value="1"/>
</dbReference>
<dbReference type="InterPro" id="IPR002941">
    <property type="entry name" value="DNA_methylase_N4/N6"/>
</dbReference>
<evidence type="ECO:0000256" key="1">
    <source>
        <dbReference type="ARBA" id="ARBA00006594"/>
    </source>
</evidence>
<evidence type="ECO:0000259" key="5">
    <source>
        <dbReference type="Pfam" id="PF01555"/>
    </source>
</evidence>
<accession>A0A921KA95</accession>
<comment type="caution">
    <text evidence="6">The sequence shown here is derived from an EMBL/GenBank/DDBJ whole genome shotgun (WGS) entry which is preliminary data.</text>
</comment>
<dbReference type="Pfam" id="PF01555">
    <property type="entry name" value="N6_N4_Mtase"/>
    <property type="match status" value="1"/>
</dbReference>
<evidence type="ECO:0000313" key="7">
    <source>
        <dbReference type="Proteomes" id="UP000703315"/>
    </source>
</evidence>
<feature type="domain" description="DNA methylase N-4/N-6" evidence="5">
    <location>
        <begin position="122"/>
        <end position="441"/>
    </location>
</feature>
<proteinExistence type="inferred from homology"/>
<dbReference type="RefSeq" id="WP_303908981.1">
    <property type="nucleotide sequence ID" value="NZ_DYXC01000168.1"/>
</dbReference>
<dbReference type="PIRSF" id="PIRSF015855">
    <property type="entry name" value="TypeIII_Mtase_mKpnI"/>
    <property type="match status" value="1"/>
</dbReference>
<dbReference type="AlphaFoldDB" id="A0A921KA95"/>
<dbReference type="GO" id="GO:0003677">
    <property type="term" value="F:DNA binding"/>
    <property type="evidence" value="ECO:0007669"/>
    <property type="project" value="InterPro"/>
</dbReference>
<dbReference type="InterPro" id="IPR029063">
    <property type="entry name" value="SAM-dependent_MTases_sf"/>
</dbReference>
<dbReference type="InterPro" id="IPR002295">
    <property type="entry name" value="N4/N6-MTase_EcoPI_Mod-like"/>
</dbReference>
<name>A0A921KA95_9MICC</name>
<reference evidence="6" key="1">
    <citation type="journal article" date="2021" name="PeerJ">
        <title>Extensive microbial diversity within the chicken gut microbiome revealed by metagenomics and culture.</title>
        <authorList>
            <person name="Gilroy R."/>
            <person name="Ravi A."/>
            <person name="Getino M."/>
            <person name="Pursley I."/>
            <person name="Horton D.L."/>
            <person name="Alikhan N.F."/>
            <person name="Baker D."/>
            <person name="Gharbi K."/>
            <person name="Hall N."/>
            <person name="Watson M."/>
            <person name="Adriaenssens E.M."/>
            <person name="Foster-Nyarko E."/>
            <person name="Jarju S."/>
            <person name="Secka A."/>
            <person name="Antonio M."/>
            <person name="Oren A."/>
            <person name="Chaudhuri R.R."/>
            <person name="La Ragione R."/>
            <person name="Hildebrand F."/>
            <person name="Pallen M.J."/>
        </authorList>
    </citation>
    <scope>NUCLEOTIDE SEQUENCE</scope>
    <source>
        <strain evidence="6">ChiHjej13B12-14962</strain>
    </source>
</reference>
<keyword evidence="3" id="KW-0808">Transferase</keyword>
<comment type="similarity">
    <text evidence="1">Belongs to the N(4)/N(6)-methyltransferase family.</text>
</comment>
<evidence type="ECO:0000256" key="2">
    <source>
        <dbReference type="ARBA" id="ARBA00022603"/>
    </source>
</evidence>
<reference evidence="6" key="2">
    <citation type="submission" date="2021-09" db="EMBL/GenBank/DDBJ databases">
        <authorList>
            <person name="Gilroy R."/>
        </authorList>
    </citation>
    <scope>NUCLEOTIDE SEQUENCE</scope>
    <source>
        <strain evidence="6">ChiHjej13B12-14962</strain>
    </source>
</reference>
<organism evidence="6 7">
    <name type="scientific">Enteractinococcus helveticum</name>
    <dbReference type="NCBI Taxonomy" id="1837282"/>
    <lineage>
        <taxon>Bacteria</taxon>
        <taxon>Bacillati</taxon>
        <taxon>Actinomycetota</taxon>
        <taxon>Actinomycetes</taxon>
        <taxon>Micrococcales</taxon>
        <taxon>Micrococcaceae</taxon>
    </lineage>
</organism>
<dbReference type="Gene3D" id="3.40.50.150">
    <property type="entry name" value="Vaccinia Virus protein VP39"/>
    <property type="match status" value="1"/>
</dbReference>
<dbReference type="PRINTS" id="PR00506">
    <property type="entry name" value="D21N6MTFRASE"/>
</dbReference>
<evidence type="ECO:0000313" key="6">
    <source>
        <dbReference type="EMBL" id="HJF15939.1"/>
    </source>
</evidence>
<dbReference type="GO" id="GO:0032259">
    <property type="term" value="P:methylation"/>
    <property type="evidence" value="ECO:0007669"/>
    <property type="project" value="UniProtKB-KW"/>
</dbReference>
<dbReference type="InterPro" id="IPR002052">
    <property type="entry name" value="DNA_methylase_N6_adenine_CS"/>
</dbReference>
<evidence type="ECO:0000256" key="4">
    <source>
        <dbReference type="ARBA" id="ARBA00022691"/>
    </source>
</evidence>
<keyword evidence="4" id="KW-0949">S-adenosyl-L-methionine</keyword>